<dbReference type="RefSeq" id="XP_011207350.3">
    <property type="nucleotide sequence ID" value="XM_011209048.3"/>
</dbReference>
<dbReference type="GO" id="GO:0005576">
    <property type="term" value="C:extracellular region"/>
    <property type="evidence" value="ECO:0007669"/>
    <property type="project" value="UniProtKB-SubCell"/>
</dbReference>
<evidence type="ECO:0000256" key="1">
    <source>
        <dbReference type="ARBA" id="ARBA00004613"/>
    </source>
</evidence>
<name>A0A6I9V671_BACDO</name>
<organism evidence="7 8">
    <name type="scientific">Bactrocera dorsalis</name>
    <name type="common">Oriental fruit fly</name>
    <name type="synonym">Dacus dorsalis</name>
    <dbReference type="NCBI Taxonomy" id="27457"/>
    <lineage>
        <taxon>Eukaryota</taxon>
        <taxon>Metazoa</taxon>
        <taxon>Ecdysozoa</taxon>
        <taxon>Arthropoda</taxon>
        <taxon>Hexapoda</taxon>
        <taxon>Insecta</taxon>
        <taxon>Pterygota</taxon>
        <taxon>Neoptera</taxon>
        <taxon>Endopterygota</taxon>
        <taxon>Diptera</taxon>
        <taxon>Brachycera</taxon>
        <taxon>Muscomorpha</taxon>
        <taxon>Tephritoidea</taxon>
        <taxon>Tephritidae</taxon>
        <taxon>Bactrocera</taxon>
        <taxon>Bactrocera</taxon>
    </lineage>
</organism>
<evidence type="ECO:0000259" key="6">
    <source>
        <dbReference type="SMART" id="SM00198"/>
    </source>
</evidence>
<comment type="subcellular location">
    <subcellularLocation>
        <location evidence="1">Secreted</location>
    </subcellularLocation>
</comment>
<dbReference type="InterPro" id="IPR034763">
    <property type="entry name" value="P14a_insect"/>
</dbReference>
<sequence length="267" mass="30367">MTKMFSKFASIHFLLCFAFVTVIEVKSSKLSWCDPELCPNGKQHIACGHDGRFTAACPDDAVMIDLRSYKKEILHEHNKRRNFVALGELPGYYPASRMATMVWDEELAFLAALNLKMCYVEHDECNNTPRFANVGQNLSGVAYQRQGVSISEVISRSMGLWFGEYPLINSNYITKFRVSSKFEQYGHFAEFVVDRNTHVGCAVIRYTNPSFPFFHIYNMACNYASKYAIGVPVYSVGEPASECETGSNRNYPGLCSTKEKYNPNYQY</sequence>
<keyword evidence="4 5" id="KW-0732">Signal</keyword>
<dbReference type="InterPro" id="IPR035940">
    <property type="entry name" value="CAP_sf"/>
</dbReference>
<dbReference type="InterPro" id="IPR014044">
    <property type="entry name" value="CAP_dom"/>
</dbReference>
<dbReference type="AlphaFoldDB" id="A0A6I9V671"/>
<protein>
    <submittedName>
        <fullName evidence="8">Antigen 5 like allergen Cul n 1</fullName>
    </submittedName>
</protein>
<dbReference type="SMART" id="SM00198">
    <property type="entry name" value="SCP"/>
    <property type="match status" value="1"/>
</dbReference>
<dbReference type="PIRSF" id="PIRSF038921">
    <property type="entry name" value="P14a"/>
    <property type="match status" value="1"/>
</dbReference>
<dbReference type="SUPFAM" id="SSF55797">
    <property type="entry name" value="PR-1-like"/>
    <property type="match status" value="1"/>
</dbReference>
<dbReference type="FunCoup" id="A0A6I9V671">
    <property type="interactions" value="15"/>
</dbReference>
<dbReference type="Pfam" id="PF00188">
    <property type="entry name" value="CAP"/>
    <property type="match status" value="1"/>
</dbReference>
<evidence type="ECO:0000313" key="7">
    <source>
        <dbReference type="Proteomes" id="UP001652620"/>
    </source>
</evidence>
<evidence type="ECO:0000256" key="3">
    <source>
        <dbReference type="ARBA" id="ARBA00022525"/>
    </source>
</evidence>
<evidence type="ECO:0000313" key="8">
    <source>
        <dbReference type="RefSeq" id="XP_011207350.3"/>
    </source>
</evidence>
<dbReference type="GeneID" id="105229009"/>
<evidence type="ECO:0000256" key="2">
    <source>
        <dbReference type="ARBA" id="ARBA00009923"/>
    </source>
</evidence>
<accession>A0A6I9V671</accession>
<feature type="domain" description="SCP" evidence="6">
    <location>
        <begin position="68"/>
        <end position="230"/>
    </location>
</feature>
<dbReference type="OrthoDB" id="414826at2759"/>
<evidence type="ECO:0000256" key="4">
    <source>
        <dbReference type="ARBA" id="ARBA00022729"/>
    </source>
</evidence>
<gene>
    <name evidence="8" type="primary">LOC105229009</name>
</gene>
<dbReference type="Gene3D" id="3.40.33.10">
    <property type="entry name" value="CAP"/>
    <property type="match status" value="1"/>
</dbReference>
<keyword evidence="3" id="KW-0964">Secreted</keyword>
<comment type="similarity">
    <text evidence="2">Belongs to the CRISP family.</text>
</comment>
<dbReference type="InParanoid" id="A0A6I9V671"/>
<keyword evidence="7" id="KW-1185">Reference proteome</keyword>
<reference evidence="8" key="1">
    <citation type="submission" date="2025-08" db="UniProtKB">
        <authorList>
            <consortium name="RefSeq"/>
        </authorList>
    </citation>
    <scope>IDENTIFICATION</scope>
    <source>
        <tissue evidence="8">Adult</tissue>
    </source>
</reference>
<proteinExistence type="inferred from homology"/>
<feature type="signal peptide" evidence="5">
    <location>
        <begin position="1"/>
        <end position="27"/>
    </location>
</feature>
<dbReference type="Proteomes" id="UP001652620">
    <property type="component" value="Chromosome 3"/>
</dbReference>
<feature type="chain" id="PRO_5046058782" evidence="5">
    <location>
        <begin position="28"/>
        <end position="267"/>
    </location>
</feature>
<evidence type="ECO:0000256" key="5">
    <source>
        <dbReference type="SAM" id="SignalP"/>
    </source>
</evidence>
<dbReference type="KEGG" id="bdr:105229009"/>
<dbReference type="CDD" id="cd05380">
    <property type="entry name" value="CAP_euk"/>
    <property type="match status" value="1"/>
</dbReference>